<dbReference type="Proteomes" id="UP000499080">
    <property type="component" value="Unassembled WGS sequence"/>
</dbReference>
<name>A0A4Y2Q4U0_ARAVE</name>
<organism evidence="1 2">
    <name type="scientific">Araneus ventricosus</name>
    <name type="common">Orbweaver spider</name>
    <name type="synonym">Epeira ventricosa</name>
    <dbReference type="NCBI Taxonomy" id="182803"/>
    <lineage>
        <taxon>Eukaryota</taxon>
        <taxon>Metazoa</taxon>
        <taxon>Ecdysozoa</taxon>
        <taxon>Arthropoda</taxon>
        <taxon>Chelicerata</taxon>
        <taxon>Arachnida</taxon>
        <taxon>Araneae</taxon>
        <taxon>Araneomorphae</taxon>
        <taxon>Entelegynae</taxon>
        <taxon>Araneoidea</taxon>
        <taxon>Araneidae</taxon>
        <taxon>Araneus</taxon>
    </lineage>
</organism>
<dbReference type="EMBL" id="BGPR01012928">
    <property type="protein sequence ID" value="GBN58434.1"/>
    <property type="molecule type" value="Genomic_DNA"/>
</dbReference>
<comment type="caution">
    <text evidence="1">The sequence shown here is derived from an EMBL/GenBank/DDBJ whole genome shotgun (WGS) entry which is preliminary data.</text>
</comment>
<accession>A0A4Y2Q4U0</accession>
<dbReference type="AlphaFoldDB" id="A0A4Y2Q4U0"/>
<keyword evidence="2" id="KW-1185">Reference proteome</keyword>
<protein>
    <submittedName>
        <fullName evidence="1">Uncharacterized protein</fullName>
    </submittedName>
</protein>
<evidence type="ECO:0000313" key="1">
    <source>
        <dbReference type="EMBL" id="GBN58434.1"/>
    </source>
</evidence>
<evidence type="ECO:0000313" key="2">
    <source>
        <dbReference type="Proteomes" id="UP000499080"/>
    </source>
</evidence>
<sequence length="108" mass="12833">MISCCGREKRDLTVVEKSFQSHHSTTPESFQVRTTSASRNYEWSSHRHRCRRSEFFKDKCKCFTWRGQTDTGRTEVELYCQQEWVPRHDGEDHTRPDFSLVHLAGLRP</sequence>
<gene>
    <name evidence="1" type="ORF">AVEN_35295_1</name>
</gene>
<proteinExistence type="predicted"/>
<reference evidence="1 2" key="1">
    <citation type="journal article" date="2019" name="Sci. Rep.">
        <title>Orb-weaving spider Araneus ventricosus genome elucidates the spidroin gene catalogue.</title>
        <authorList>
            <person name="Kono N."/>
            <person name="Nakamura H."/>
            <person name="Ohtoshi R."/>
            <person name="Moran D.A.P."/>
            <person name="Shinohara A."/>
            <person name="Yoshida Y."/>
            <person name="Fujiwara M."/>
            <person name="Mori M."/>
            <person name="Tomita M."/>
            <person name="Arakawa K."/>
        </authorList>
    </citation>
    <scope>NUCLEOTIDE SEQUENCE [LARGE SCALE GENOMIC DNA]</scope>
</reference>